<comment type="similarity">
    <text evidence="1">Belongs to the HdrC family.</text>
</comment>
<dbReference type="GO" id="GO:0005886">
    <property type="term" value="C:plasma membrane"/>
    <property type="evidence" value="ECO:0007669"/>
    <property type="project" value="TreeGrafter"/>
</dbReference>
<dbReference type="SUPFAM" id="SSF46548">
    <property type="entry name" value="alpha-helical ferredoxin"/>
    <property type="match status" value="1"/>
</dbReference>
<dbReference type="PROSITE" id="PS51379">
    <property type="entry name" value="4FE4S_FER_2"/>
    <property type="match status" value="2"/>
</dbReference>
<feature type="domain" description="4Fe-4S ferredoxin-type" evidence="2">
    <location>
        <begin position="51"/>
        <end position="86"/>
    </location>
</feature>
<sequence>MNEMELLIQEAGKCVNCGFCESVCPTLPASSFIASIGARGRVDIAKFVYKNGTVIDPSTSFYSCVDCYACVAVCPAGVNAGKVSEIGRQIVAKSGNAPEVAKMIVQITMLYKNPLAVREMCAKWATGIDFDKSSTILYTGNMYQLMAYLKSFSRVRKMIGSYDAKFARLIRERPSLIRALSRMYDRKMMDQMSIYLRNIVNALKKAGIKFGYLGEEEPYPGTFIYDLGFMDDFVSYAQYVSNLFREHGVERIITVDPHTYELLKYIYPRYVKFDFDVVYYLELIEPKKLEGRYAVHTPCHFSRYFDFTSFISKFIDVSPDTGQTKCCGGPDELLFPQISENISQRRFSELKAEGLPIITACPICYANLAKDDTVYDISALI</sequence>
<accession>Q97B63</accession>
<dbReference type="Proteomes" id="UP000001017">
    <property type="component" value="Chromosome"/>
</dbReference>
<organism evidence="3 4">
    <name type="scientific">Thermoplasma volcanium (strain ATCC 51530 / DSM 4299 / JCM 9571 / NBRC 15438 / GSS1)</name>
    <dbReference type="NCBI Taxonomy" id="273116"/>
    <lineage>
        <taxon>Archaea</taxon>
        <taxon>Methanobacteriati</taxon>
        <taxon>Thermoplasmatota</taxon>
        <taxon>Thermoplasmata</taxon>
        <taxon>Thermoplasmatales</taxon>
        <taxon>Thermoplasmataceae</taxon>
        <taxon>Thermoplasma</taxon>
    </lineage>
</organism>
<dbReference type="InterPro" id="IPR017896">
    <property type="entry name" value="4Fe4S_Fe-S-bd"/>
</dbReference>
<dbReference type="HOGENOM" id="CLU_023081_2_1_2"/>
<reference evidence="3 4" key="1">
    <citation type="journal article" date="1999" name="Proc. Jpn. Acad.">
        <title>Determination of the complete genomic DNA sequence of Thermoplasma volvanium GSS1.</title>
        <authorList>
            <person name="Kawashima T."/>
            <person name="Yamamoto Y."/>
            <person name="Aramaki H."/>
            <person name="Nunoshiba T."/>
            <person name="Kawamoto T."/>
            <person name="Watanabe K."/>
            <person name="Yamazaki M."/>
            <person name="Kanehori K."/>
            <person name="Amano N."/>
            <person name="Ohya Y."/>
            <person name="Makino K."/>
            <person name="Suzuki M."/>
        </authorList>
    </citation>
    <scope>NUCLEOTIDE SEQUENCE [LARGE SCALE GENOMIC DNA]</scope>
    <source>
        <strain evidence="4">ATCC 51530 / DSM 4299 / JCM 9571 / NBRC 15438 / GSS1</strain>
    </source>
</reference>
<dbReference type="STRING" id="273116.gene:9381383"/>
<evidence type="ECO:0000256" key="1">
    <source>
        <dbReference type="ARBA" id="ARBA00007097"/>
    </source>
</evidence>
<evidence type="ECO:0000259" key="2">
    <source>
        <dbReference type="PROSITE" id="PS51379"/>
    </source>
</evidence>
<feature type="domain" description="4Fe-4S ferredoxin-type" evidence="2">
    <location>
        <begin position="4"/>
        <end position="35"/>
    </location>
</feature>
<name>Q97B63_THEVO</name>
<dbReference type="Pfam" id="PF13183">
    <property type="entry name" value="Fer4_8"/>
    <property type="match status" value="1"/>
</dbReference>
<dbReference type="GO" id="GO:0016491">
    <property type="term" value="F:oxidoreductase activity"/>
    <property type="evidence" value="ECO:0007669"/>
    <property type="project" value="UniProtKB-ARBA"/>
</dbReference>
<dbReference type="EMBL" id="BA000011">
    <property type="protein sequence ID" value="BAB59737.1"/>
    <property type="molecule type" value="Genomic_DNA"/>
</dbReference>
<dbReference type="InterPro" id="IPR009051">
    <property type="entry name" value="Helical_ferredxn"/>
</dbReference>
<evidence type="ECO:0000313" key="3">
    <source>
        <dbReference type="EMBL" id="BAB59737.1"/>
    </source>
</evidence>
<dbReference type="InterPro" id="IPR051460">
    <property type="entry name" value="HdrC_iron-sulfur_subunit"/>
</dbReference>
<dbReference type="Gene3D" id="1.10.1060.10">
    <property type="entry name" value="Alpha-helical ferredoxin"/>
    <property type="match status" value="1"/>
</dbReference>
<protein>
    <submittedName>
        <fullName evidence="3">Glycolate oxidase subunit</fullName>
    </submittedName>
</protein>
<dbReference type="KEGG" id="tvo:TVG0584082"/>
<dbReference type="PaxDb" id="273116-14324810"/>
<dbReference type="PANTHER" id="PTHR43255">
    <property type="entry name" value="IRON-SULFUR-BINDING OXIDOREDUCTASE FADF-RELATED-RELATED"/>
    <property type="match status" value="1"/>
</dbReference>
<dbReference type="PhylomeDB" id="Q97B63"/>
<proteinExistence type="inferred from homology"/>
<dbReference type="InterPro" id="IPR004017">
    <property type="entry name" value="Cys_rich_dom"/>
</dbReference>
<gene>
    <name evidence="3" type="ORF">TVG0584082</name>
</gene>
<keyword evidence="4" id="KW-1185">Reference proteome</keyword>
<dbReference type="Pfam" id="PF02754">
    <property type="entry name" value="CCG"/>
    <property type="match status" value="1"/>
</dbReference>
<dbReference type="InterPro" id="IPR017900">
    <property type="entry name" value="4Fe4S_Fe_S_CS"/>
</dbReference>
<reference evidence="3 4" key="2">
    <citation type="journal article" date="2000" name="Proc. Natl. Acad. Sci. U.S.A.">
        <title>Archaeal adaptation to higher temperatures revealed by genomic sequence of Thermoplasma volcanium.</title>
        <authorList>
            <person name="Kawashima T."/>
            <person name="Amano N."/>
            <person name="Koike H."/>
            <person name="Makino S."/>
            <person name="Higuchi S."/>
            <person name="Kawashima-Ohya Y."/>
            <person name="Watanabe K."/>
            <person name="Yamazaki M."/>
            <person name="Kanehori K."/>
            <person name="Kawamoto T."/>
            <person name="Nunoshiba T."/>
            <person name="Yamamoto Y."/>
            <person name="Aramaki H."/>
            <person name="Makino K."/>
            <person name="Suzuki M."/>
        </authorList>
    </citation>
    <scope>NUCLEOTIDE SEQUENCE [LARGE SCALE GENOMIC DNA]</scope>
    <source>
        <strain evidence="4">ATCC 51530 / DSM 4299 / JCM 9571 / NBRC 15438 / GSS1</strain>
    </source>
</reference>
<dbReference type="AlphaFoldDB" id="Q97B63"/>
<evidence type="ECO:0000313" key="4">
    <source>
        <dbReference type="Proteomes" id="UP000001017"/>
    </source>
</evidence>
<dbReference type="GO" id="GO:0051536">
    <property type="term" value="F:iron-sulfur cluster binding"/>
    <property type="evidence" value="ECO:0007669"/>
    <property type="project" value="InterPro"/>
</dbReference>
<dbReference type="PROSITE" id="PS00198">
    <property type="entry name" value="4FE4S_FER_1"/>
    <property type="match status" value="2"/>
</dbReference>
<dbReference type="eggNOG" id="arCOG00333">
    <property type="taxonomic scope" value="Archaea"/>
</dbReference>
<dbReference type="PANTHER" id="PTHR43255:SF2">
    <property type="entry name" value="HETERODISULFIDE REDUCTASE RELATED PROTEIN"/>
    <property type="match status" value="1"/>
</dbReference>